<gene>
    <name evidence="1" type="ORF">LTSEMON_0760</name>
</gene>
<organism evidence="1 2">
    <name type="scientific">Salmonella enterica subsp. enterica serovar Montevideo str. S5-403</name>
    <dbReference type="NCBI Taxonomy" id="913242"/>
    <lineage>
        <taxon>Bacteria</taxon>
        <taxon>Pseudomonadati</taxon>
        <taxon>Pseudomonadota</taxon>
        <taxon>Gammaproteobacteria</taxon>
        <taxon>Enterobacterales</taxon>
        <taxon>Enterobacteriaceae</taxon>
        <taxon>Salmonella</taxon>
    </lineage>
</organism>
<accession>G5PZ87</accession>
<comment type="caution">
    <text evidence="1">The sequence shown here is derived from an EMBL/GenBank/DDBJ whole genome shotgun (WGS) entry which is preliminary data.</text>
</comment>
<sequence length="50" mass="5910">MVVFYKKIRSEGKKSTERKSDKYGMDKARWHQDVQAVKAYLYQDVQAVKA</sequence>
<dbReference type="AlphaFoldDB" id="G5PZ87"/>
<reference evidence="1 2" key="1">
    <citation type="journal article" date="2011" name="BMC Genomics">
        <title>Genome sequencing reveals diversification of virulence factor content and possible host adaptation in distinct subpopulations of Salmonella enterica.</title>
        <authorList>
            <person name="den Bakker H.C."/>
            <person name="Moreno Switt A.I."/>
            <person name="Govoni G."/>
            <person name="Cummings C.A."/>
            <person name="Ranieri M.L."/>
            <person name="Degoricija L."/>
            <person name="Hoelzer K."/>
            <person name="Rodriguez-Rivera L.D."/>
            <person name="Brown S."/>
            <person name="Bolchacova E."/>
            <person name="Furtado M.R."/>
            <person name="Wiedmann M."/>
        </authorList>
    </citation>
    <scope>NUCLEOTIDE SEQUENCE [LARGE SCALE GENOMIC DNA]</scope>
    <source>
        <strain evidence="1 2">S5-403</strain>
    </source>
</reference>
<protein>
    <submittedName>
        <fullName evidence="1">Uncharacterized protein</fullName>
    </submittedName>
</protein>
<dbReference type="EMBL" id="AFCS01000197">
    <property type="protein sequence ID" value="EHC82412.1"/>
    <property type="molecule type" value="Genomic_DNA"/>
</dbReference>
<name>G5PZ87_SALMO</name>
<dbReference type="Proteomes" id="UP000003221">
    <property type="component" value="Unassembled WGS sequence"/>
</dbReference>
<evidence type="ECO:0000313" key="1">
    <source>
        <dbReference type="EMBL" id="EHC82412.1"/>
    </source>
</evidence>
<proteinExistence type="predicted"/>
<evidence type="ECO:0000313" key="2">
    <source>
        <dbReference type="Proteomes" id="UP000003221"/>
    </source>
</evidence>
<dbReference type="PATRIC" id="fig|913242.3.peg.743"/>